<keyword evidence="2" id="KW-1185">Reference proteome</keyword>
<name>A0A0V1GKT6_9BILA</name>
<dbReference type="AlphaFoldDB" id="A0A0V1GKT6"/>
<proteinExistence type="predicted"/>
<dbReference type="Proteomes" id="UP000055024">
    <property type="component" value="Unassembled WGS sequence"/>
</dbReference>
<dbReference type="EMBL" id="JYDP01001142">
    <property type="protein sequence ID" value="KRY98831.1"/>
    <property type="molecule type" value="Genomic_DNA"/>
</dbReference>
<organism evidence="1 2">
    <name type="scientific">Trichinella zimbabwensis</name>
    <dbReference type="NCBI Taxonomy" id="268475"/>
    <lineage>
        <taxon>Eukaryota</taxon>
        <taxon>Metazoa</taxon>
        <taxon>Ecdysozoa</taxon>
        <taxon>Nematoda</taxon>
        <taxon>Enoplea</taxon>
        <taxon>Dorylaimia</taxon>
        <taxon>Trichinellida</taxon>
        <taxon>Trichinellidae</taxon>
        <taxon>Trichinella</taxon>
    </lineage>
</organism>
<evidence type="ECO:0000313" key="2">
    <source>
        <dbReference type="Proteomes" id="UP000055024"/>
    </source>
</evidence>
<gene>
    <name evidence="1" type="ORF">T11_4751</name>
</gene>
<comment type="caution">
    <text evidence="1">The sequence shown here is derived from an EMBL/GenBank/DDBJ whole genome shotgun (WGS) entry which is preliminary data.</text>
</comment>
<protein>
    <submittedName>
        <fullName evidence="1">Uncharacterized protein</fullName>
    </submittedName>
</protein>
<sequence>MRSCLFQNSVQLRNIKCKKHCILQMAKADKAMLLDMRIPAQFLKK</sequence>
<evidence type="ECO:0000313" key="1">
    <source>
        <dbReference type="EMBL" id="KRY98831.1"/>
    </source>
</evidence>
<reference evidence="1 2" key="1">
    <citation type="submission" date="2015-01" db="EMBL/GenBank/DDBJ databases">
        <title>Evolution of Trichinella species and genotypes.</title>
        <authorList>
            <person name="Korhonen P.K."/>
            <person name="Edoardo P."/>
            <person name="Giuseppe L.R."/>
            <person name="Gasser R.B."/>
        </authorList>
    </citation>
    <scope>NUCLEOTIDE SEQUENCE [LARGE SCALE GENOMIC DNA]</scope>
    <source>
        <strain evidence="1">ISS1029</strain>
    </source>
</reference>
<accession>A0A0V1GKT6</accession>